<evidence type="ECO:0000256" key="4">
    <source>
        <dbReference type="ARBA" id="ARBA00022454"/>
    </source>
</evidence>
<evidence type="ECO:0000313" key="8">
    <source>
        <dbReference type="EMBL" id="KAG8229781.1"/>
    </source>
</evidence>
<dbReference type="Proteomes" id="UP000792457">
    <property type="component" value="Unassembled WGS sequence"/>
</dbReference>
<evidence type="ECO:0000256" key="5">
    <source>
        <dbReference type="ARBA" id="ARBA00023242"/>
    </source>
</evidence>
<dbReference type="PANTHER" id="PTHR13386">
    <property type="entry name" value="HISTONE PARYLATION FACTOR 1"/>
    <property type="match status" value="1"/>
</dbReference>
<evidence type="ECO:0000256" key="6">
    <source>
        <dbReference type="SAM" id="MobiDB-lite"/>
    </source>
</evidence>
<protein>
    <recommendedName>
        <fullName evidence="7">PBZ-type domain-containing protein</fullName>
    </recommendedName>
</protein>
<feature type="compositionally biased region" description="Polar residues" evidence="6">
    <location>
        <begin position="71"/>
        <end position="85"/>
    </location>
</feature>
<organism evidence="8 9">
    <name type="scientific">Ladona fulva</name>
    <name type="common">Scarce chaser dragonfly</name>
    <name type="synonym">Libellula fulva</name>
    <dbReference type="NCBI Taxonomy" id="123851"/>
    <lineage>
        <taxon>Eukaryota</taxon>
        <taxon>Metazoa</taxon>
        <taxon>Ecdysozoa</taxon>
        <taxon>Arthropoda</taxon>
        <taxon>Hexapoda</taxon>
        <taxon>Insecta</taxon>
        <taxon>Pterygota</taxon>
        <taxon>Palaeoptera</taxon>
        <taxon>Odonata</taxon>
        <taxon>Epiprocta</taxon>
        <taxon>Anisoptera</taxon>
        <taxon>Libelluloidea</taxon>
        <taxon>Libellulidae</taxon>
        <taxon>Ladona</taxon>
    </lineage>
</organism>
<evidence type="ECO:0000313" key="9">
    <source>
        <dbReference type="Proteomes" id="UP000792457"/>
    </source>
</evidence>
<dbReference type="GO" id="GO:0005694">
    <property type="term" value="C:chromosome"/>
    <property type="evidence" value="ECO:0007669"/>
    <property type="project" value="UniProtKB-SubCell"/>
</dbReference>
<keyword evidence="9" id="KW-1185">Reference proteome</keyword>
<dbReference type="GO" id="GO:0005634">
    <property type="term" value="C:nucleus"/>
    <property type="evidence" value="ECO:0007669"/>
    <property type="project" value="UniProtKB-SubCell"/>
</dbReference>
<reference evidence="8" key="2">
    <citation type="submission" date="2017-10" db="EMBL/GenBank/DDBJ databases">
        <title>Ladona fulva Genome sequencing and assembly.</title>
        <authorList>
            <person name="Murali S."/>
            <person name="Richards S."/>
            <person name="Bandaranaike D."/>
            <person name="Bellair M."/>
            <person name="Blankenburg K."/>
            <person name="Chao H."/>
            <person name="Dinh H."/>
            <person name="Doddapaneni H."/>
            <person name="Dugan-Rocha S."/>
            <person name="Elkadiri S."/>
            <person name="Gnanaolivu R."/>
            <person name="Hernandez B."/>
            <person name="Skinner E."/>
            <person name="Javaid M."/>
            <person name="Lee S."/>
            <person name="Li M."/>
            <person name="Ming W."/>
            <person name="Munidasa M."/>
            <person name="Muniz J."/>
            <person name="Nguyen L."/>
            <person name="Hughes D."/>
            <person name="Osuji N."/>
            <person name="Pu L.-L."/>
            <person name="Puazo M."/>
            <person name="Qu C."/>
            <person name="Quiroz J."/>
            <person name="Raj R."/>
            <person name="Weissenberger G."/>
            <person name="Xin Y."/>
            <person name="Zou X."/>
            <person name="Han Y."/>
            <person name="Worley K."/>
            <person name="Muzny D."/>
            <person name="Gibbs R."/>
        </authorList>
    </citation>
    <scope>NUCLEOTIDE SEQUENCE</scope>
    <source>
        <strain evidence="8">Sampled in the wild</strain>
    </source>
</reference>
<proteinExistence type="inferred from homology"/>
<evidence type="ECO:0000256" key="1">
    <source>
        <dbReference type="ARBA" id="ARBA00004123"/>
    </source>
</evidence>
<dbReference type="GO" id="GO:0006974">
    <property type="term" value="P:DNA damage response"/>
    <property type="evidence" value="ECO:0007669"/>
    <property type="project" value="InterPro"/>
</dbReference>
<keyword evidence="4" id="KW-0158">Chromosome</keyword>
<dbReference type="Pfam" id="PF10228">
    <property type="entry name" value="HPF1"/>
    <property type="match status" value="1"/>
</dbReference>
<sequence length="440" mass="49382">MAGKETGMDVKKLTYREDPRMPCKYGAKCYQKNKTHHEKYKHPPKKVQNVSIYFANEKKADTSSSDEETDQNCSASSINDVQTPVQKRPRIESSEGEPTQIDSVSSADNVAVETVSEKDADEATSRETNLSPRESIKQKFLVEMPEDFYEFWEFCKSLSSSCPQKALSAVGLTLVGPFDVLSGEINKIKVQDCSVYLRHWRYYYDPPEFLTVIRGDEKKLYHMGYYRDDPKEMPVFVACNSAAINCTFTPLAGNLFAAVNAYMSNINKSGDPFMKMKVPKLQNALKAWAEKENISLDVKSPEMIARAKKVVASTFHKAGIVVPFDKKTELGYRELIEPDNVIKKICGGITESKTESEKTANFAKLQPIITAANIANDECDFGASLELGLDLFSFGGEVFHTSILRLLPTSYKLLHRPEFATIIKAHLEDRKKGSNLSIVK</sequence>
<dbReference type="InterPro" id="IPR019361">
    <property type="entry name" value="HPF1"/>
</dbReference>
<evidence type="ECO:0000256" key="3">
    <source>
        <dbReference type="ARBA" id="ARBA00010803"/>
    </source>
</evidence>
<evidence type="ECO:0000256" key="2">
    <source>
        <dbReference type="ARBA" id="ARBA00004286"/>
    </source>
</evidence>
<dbReference type="AlphaFoldDB" id="A0A8K0K8T0"/>
<dbReference type="GO" id="GO:0042393">
    <property type="term" value="F:histone binding"/>
    <property type="evidence" value="ECO:0007669"/>
    <property type="project" value="InterPro"/>
</dbReference>
<feature type="region of interest" description="Disordered" evidence="6">
    <location>
        <begin position="57"/>
        <end position="109"/>
    </location>
</feature>
<dbReference type="PANTHER" id="PTHR13386:SF1">
    <property type="entry name" value="HISTONE PARYLATION FACTOR 1"/>
    <property type="match status" value="1"/>
</dbReference>
<comment type="similarity">
    <text evidence="3">Belongs to the HPF1 family.</text>
</comment>
<feature type="compositionally biased region" description="Polar residues" evidence="6">
    <location>
        <begin position="96"/>
        <end position="108"/>
    </location>
</feature>
<dbReference type="EMBL" id="KZ308446">
    <property type="protein sequence ID" value="KAG8229781.1"/>
    <property type="molecule type" value="Genomic_DNA"/>
</dbReference>
<dbReference type="InterPro" id="IPR019406">
    <property type="entry name" value="APLF_PBZ"/>
</dbReference>
<evidence type="ECO:0000259" key="7">
    <source>
        <dbReference type="Pfam" id="PF10283"/>
    </source>
</evidence>
<dbReference type="GO" id="GO:0072572">
    <property type="term" value="F:poly-ADP-D-ribose binding"/>
    <property type="evidence" value="ECO:0007669"/>
    <property type="project" value="TreeGrafter"/>
</dbReference>
<accession>A0A8K0K8T0</accession>
<dbReference type="Pfam" id="PF10283">
    <property type="entry name" value="zf-CCHH"/>
    <property type="match status" value="1"/>
</dbReference>
<name>A0A8K0K8T0_LADFU</name>
<feature type="domain" description="PBZ-type" evidence="7">
    <location>
        <begin position="20"/>
        <end position="45"/>
    </location>
</feature>
<keyword evidence="5" id="KW-0539">Nucleus</keyword>
<comment type="caution">
    <text evidence="8">The sequence shown here is derived from an EMBL/GenBank/DDBJ whole genome shotgun (WGS) entry which is preliminary data.</text>
</comment>
<reference evidence="8" key="1">
    <citation type="submission" date="2013-04" db="EMBL/GenBank/DDBJ databases">
        <authorList>
            <person name="Qu J."/>
            <person name="Murali S.C."/>
            <person name="Bandaranaike D."/>
            <person name="Bellair M."/>
            <person name="Blankenburg K."/>
            <person name="Chao H."/>
            <person name="Dinh H."/>
            <person name="Doddapaneni H."/>
            <person name="Downs B."/>
            <person name="Dugan-Rocha S."/>
            <person name="Elkadiri S."/>
            <person name="Gnanaolivu R.D."/>
            <person name="Hernandez B."/>
            <person name="Javaid M."/>
            <person name="Jayaseelan J.C."/>
            <person name="Lee S."/>
            <person name="Li M."/>
            <person name="Ming W."/>
            <person name="Munidasa M."/>
            <person name="Muniz J."/>
            <person name="Nguyen L."/>
            <person name="Ongeri F."/>
            <person name="Osuji N."/>
            <person name="Pu L.-L."/>
            <person name="Puazo M."/>
            <person name="Qu C."/>
            <person name="Quiroz J."/>
            <person name="Raj R."/>
            <person name="Weissenberger G."/>
            <person name="Xin Y."/>
            <person name="Zou X."/>
            <person name="Han Y."/>
            <person name="Richards S."/>
            <person name="Worley K."/>
            <person name="Muzny D."/>
            <person name="Gibbs R."/>
        </authorList>
    </citation>
    <scope>NUCLEOTIDE SEQUENCE</scope>
    <source>
        <strain evidence="8">Sampled in the wild</strain>
    </source>
</reference>
<gene>
    <name evidence="8" type="ORF">J437_LFUL005862</name>
</gene>
<comment type="subcellular location">
    <subcellularLocation>
        <location evidence="2">Chromosome</location>
    </subcellularLocation>
    <subcellularLocation>
        <location evidence="1">Nucleus</location>
    </subcellularLocation>
</comment>
<dbReference type="OrthoDB" id="416496at2759"/>